<reference evidence="1" key="1">
    <citation type="journal article" date="2020" name="Nature">
        <title>Giant virus diversity and host interactions through global metagenomics.</title>
        <authorList>
            <person name="Schulz F."/>
            <person name="Roux S."/>
            <person name="Paez-Espino D."/>
            <person name="Jungbluth S."/>
            <person name="Walsh D.A."/>
            <person name="Denef V.J."/>
            <person name="McMahon K.D."/>
            <person name="Konstantinidis K.T."/>
            <person name="Eloe-Fadrosh E.A."/>
            <person name="Kyrpides N.C."/>
            <person name="Woyke T."/>
        </authorList>
    </citation>
    <scope>NUCLEOTIDE SEQUENCE</scope>
    <source>
        <strain evidence="1">GVMAG-M-3300023174-46</strain>
    </source>
</reference>
<dbReference type="EMBL" id="MN739654">
    <property type="protein sequence ID" value="QHT18286.1"/>
    <property type="molecule type" value="Genomic_DNA"/>
</dbReference>
<accession>A0A6C0DN19</accession>
<name>A0A6C0DN19_9ZZZZ</name>
<evidence type="ECO:0000313" key="1">
    <source>
        <dbReference type="EMBL" id="QHT18286.1"/>
    </source>
</evidence>
<dbReference type="AlphaFoldDB" id="A0A6C0DN19"/>
<organism evidence="1">
    <name type="scientific">viral metagenome</name>
    <dbReference type="NCBI Taxonomy" id="1070528"/>
    <lineage>
        <taxon>unclassified sequences</taxon>
        <taxon>metagenomes</taxon>
        <taxon>organismal metagenomes</taxon>
    </lineage>
</organism>
<proteinExistence type="predicted"/>
<sequence length="244" mass="25179">MSSVFTNRAEMSKKSYIAAQDFTGHLWSYATTRSQTTFVVTGSLTAQTGGSYPKGAVLHETGKRLFPGANPGVTTMMVGVFNSDVVPALSGFIDPNSKYFTTFSIDKPVTIPNGYDQDDSTNLHSGQPVITNGSITAGGQVRCGTVTALPATGTATAIDGTLSQVYTITANSITPTLTITGASTVPGAAINLIVTGDGTARVITFGTGFKPTGTLTTAGANNYTLTFISNGTSFFEVSRTAAIA</sequence>
<protein>
    <submittedName>
        <fullName evidence="1">Uncharacterized protein</fullName>
    </submittedName>
</protein>